<comment type="caution">
    <text evidence="1">The sequence shown here is derived from an EMBL/GenBank/DDBJ whole genome shotgun (WGS) entry which is preliminary data.</text>
</comment>
<dbReference type="EMBL" id="LIAE01006859">
    <property type="protein sequence ID" value="PAV84373.1"/>
    <property type="molecule type" value="Genomic_DNA"/>
</dbReference>
<gene>
    <name evidence="1" type="ORF">WR25_18300</name>
</gene>
<dbReference type="Proteomes" id="UP000218231">
    <property type="component" value="Unassembled WGS sequence"/>
</dbReference>
<proteinExistence type="predicted"/>
<accession>A0A2A2LDW6</accession>
<evidence type="ECO:0000313" key="2">
    <source>
        <dbReference type="Proteomes" id="UP000218231"/>
    </source>
</evidence>
<evidence type="ECO:0000313" key="1">
    <source>
        <dbReference type="EMBL" id="PAV84373.1"/>
    </source>
</evidence>
<sequence>MLDRLNDYLLRQIISRQQAEDTISLMQCTRRLQSAIGLPSESHWPLIQVHKLHLTIFRDVSHQDYKVSMPELHNLSISIEGFAKPIFSETAYLYSENLGYEAEHRDEPKVSIRWFRNGFDNYVRENKSTVGWLGKKTFTFSSDRDATREAYRFLNYLLPRAHISSMDLVNLDKGIVWDMLHLIDEYHSSVEALNIDCISAGPDDEKRLHSLERCLARVYRLYVLSTDFCLSHLGLSIFSNILHLYITVCNLDQWLEFMNVLPSIPIVYIYQSTINRKPDAFQVDSRNANILFESEFERRTEEVEDMLLCQAE</sequence>
<keyword evidence="2" id="KW-1185">Reference proteome</keyword>
<reference evidence="1 2" key="1">
    <citation type="journal article" date="2017" name="Curr. Biol.">
        <title>Genome architecture and evolution of a unichromosomal asexual nematode.</title>
        <authorList>
            <person name="Fradin H."/>
            <person name="Zegar C."/>
            <person name="Gutwein M."/>
            <person name="Lucas J."/>
            <person name="Kovtun M."/>
            <person name="Corcoran D."/>
            <person name="Baugh L.R."/>
            <person name="Kiontke K."/>
            <person name="Gunsalus K."/>
            <person name="Fitch D.H."/>
            <person name="Piano F."/>
        </authorList>
    </citation>
    <scope>NUCLEOTIDE SEQUENCE [LARGE SCALE GENOMIC DNA]</scope>
    <source>
        <strain evidence="1">PF1309</strain>
    </source>
</reference>
<dbReference type="AlphaFoldDB" id="A0A2A2LDW6"/>
<protein>
    <submittedName>
        <fullName evidence="1">Uncharacterized protein</fullName>
    </submittedName>
</protein>
<name>A0A2A2LDW6_9BILA</name>
<organism evidence="1 2">
    <name type="scientific">Diploscapter pachys</name>
    <dbReference type="NCBI Taxonomy" id="2018661"/>
    <lineage>
        <taxon>Eukaryota</taxon>
        <taxon>Metazoa</taxon>
        <taxon>Ecdysozoa</taxon>
        <taxon>Nematoda</taxon>
        <taxon>Chromadorea</taxon>
        <taxon>Rhabditida</taxon>
        <taxon>Rhabditina</taxon>
        <taxon>Rhabditomorpha</taxon>
        <taxon>Rhabditoidea</taxon>
        <taxon>Rhabditidae</taxon>
        <taxon>Diploscapter</taxon>
    </lineage>
</organism>